<protein>
    <submittedName>
        <fullName evidence="1">Uncharacterized protein</fullName>
    </submittedName>
</protein>
<proteinExistence type="predicted"/>
<evidence type="ECO:0000313" key="1">
    <source>
        <dbReference type="EMBL" id="QUS56186.1"/>
    </source>
</evidence>
<evidence type="ECO:0000313" key="2">
    <source>
        <dbReference type="Proteomes" id="UP000680706"/>
    </source>
</evidence>
<accession>A0ABX8ASL9</accession>
<organism evidence="1 2">
    <name type="scientific">Pseudovibrio brasiliensis</name>
    <dbReference type="NCBI Taxonomy" id="1898042"/>
    <lineage>
        <taxon>Bacteria</taxon>
        <taxon>Pseudomonadati</taxon>
        <taxon>Pseudomonadota</taxon>
        <taxon>Alphaproteobacteria</taxon>
        <taxon>Hyphomicrobiales</taxon>
        <taxon>Stappiaceae</taxon>
        <taxon>Pseudovibrio</taxon>
    </lineage>
</organism>
<name>A0ABX8ASL9_9HYPH</name>
<dbReference type="EMBL" id="CP074126">
    <property type="protein sequence ID" value="QUS56186.1"/>
    <property type="molecule type" value="Genomic_DNA"/>
</dbReference>
<dbReference type="Proteomes" id="UP000680706">
    <property type="component" value="Chromosome"/>
</dbReference>
<dbReference type="RefSeq" id="WP_143508336.1">
    <property type="nucleotide sequence ID" value="NZ_CP074126.1"/>
</dbReference>
<sequence>MPQWQEGILTLLENCGPDHVSQDPDRLRIHCRTPNGFEITVQKTRTEFLVSFAGWHEAFDDFQQALDCVAFGLSERCRLKVTLRGSTECAWTVQSREMSKWRDDSTTGLIFVPFWRSKRTEFRQNCGQSHRKD</sequence>
<keyword evidence="2" id="KW-1185">Reference proteome</keyword>
<gene>
    <name evidence="1" type="ORF">KGB56_01575</name>
</gene>
<reference evidence="1 2" key="1">
    <citation type="journal article" date="2021" name="Angew. Chem. Int. Ed. Engl.">
        <title>A novel family of nonribosomal peptides modulate collective behavior in Pseudovibrio bacteria isolated from marine sponges.</title>
        <authorList>
            <person name="Ioca L.P."/>
            <person name="Dai Y."/>
            <person name="Kunakom S."/>
            <person name="Diaz-Espinosa J."/>
            <person name="Krunic A."/>
            <person name="Crnkovic C.M."/>
            <person name="Orjala J."/>
            <person name="Sanchez L.M."/>
            <person name="Ferreira A.G."/>
            <person name="Berlinck R.G.S."/>
            <person name="Eustaquio A.S."/>
        </authorList>
    </citation>
    <scope>NUCLEOTIDE SEQUENCE [LARGE SCALE GENOMIC DNA]</scope>
    <source>
        <strain evidence="1 2">Ab134</strain>
    </source>
</reference>